<dbReference type="HOGENOM" id="CLU_2264067_0_0_1"/>
<evidence type="ECO:0000313" key="1">
    <source>
        <dbReference type="EMBL" id="KIK58553.1"/>
    </source>
</evidence>
<evidence type="ECO:0000313" key="2">
    <source>
        <dbReference type="Proteomes" id="UP000053593"/>
    </source>
</evidence>
<name>A0A0D0CSC9_9AGAR</name>
<protein>
    <submittedName>
        <fullName evidence="1">Uncharacterized protein</fullName>
    </submittedName>
</protein>
<sequence length="103" mass="11953">MILFTTRTTIENRIKKTLHRPARSEDVSLLSASLSAFFTASSTIASRSGRKQKARTVRERRKMKVARKPIWRERKGNEMWTDQEVNPRSWDSIDSLTLSPIFS</sequence>
<proteinExistence type="predicted"/>
<dbReference type="AlphaFoldDB" id="A0A0D0CSC9"/>
<dbReference type="EMBL" id="KN834784">
    <property type="protein sequence ID" value="KIK58553.1"/>
    <property type="molecule type" value="Genomic_DNA"/>
</dbReference>
<keyword evidence="2" id="KW-1185">Reference proteome</keyword>
<accession>A0A0D0CSC9</accession>
<dbReference type="Proteomes" id="UP000053593">
    <property type="component" value="Unassembled WGS sequence"/>
</dbReference>
<reference evidence="1 2" key="1">
    <citation type="submission" date="2014-04" db="EMBL/GenBank/DDBJ databases">
        <title>Evolutionary Origins and Diversification of the Mycorrhizal Mutualists.</title>
        <authorList>
            <consortium name="DOE Joint Genome Institute"/>
            <consortium name="Mycorrhizal Genomics Consortium"/>
            <person name="Kohler A."/>
            <person name="Kuo A."/>
            <person name="Nagy L.G."/>
            <person name="Floudas D."/>
            <person name="Copeland A."/>
            <person name="Barry K.W."/>
            <person name="Cichocki N."/>
            <person name="Veneault-Fourrey C."/>
            <person name="LaButti K."/>
            <person name="Lindquist E.A."/>
            <person name="Lipzen A."/>
            <person name="Lundell T."/>
            <person name="Morin E."/>
            <person name="Murat C."/>
            <person name="Riley R."/>
            <person name="Ohm R."/>
            <person name="Sun H."/>
            <person name="Tunlid A."/>
            <person name="Henrissat B."/>
            <person name="Grigoriev I.V."/>
            <person name="Hibbett D.S."/>
            <person name="Martin F."/>
        </authorList>
    </citation>
    <scope>NUCLEOTIDE SEQUENCE [LARGE SCALE GENOMIC DNA]</scope>
    <source>
        <strain evidence="1 2">FD-317 M1</strain>
    </source>
</reference>
<organism evidence="1 2">
    <name type="scientific">Collybiopsis luxurians FD-317 M1</name>
    <dbReference type="NCBI Taxonomy" id="944289"/>
    <lineage>
        <taxon>Eukaryota</taxon>
        <taxon>Fungi</taxon>
        <taxon>Dikarya</taxon>
        <taxon>Basidiomycota</taxon>
        <taxon>Agaricomycotina</taxon>
        <taxon>Agaricomycetes</taxon>
        <taxon>Agaricomycetidae</taxon>
        <taxon>Agaricales</taxon>
        <taxon>Marasmiineae</taxon>
        <taxon>Omphalotaceae</taxon>
        <taxon>Collybiopsis</taxon>
        <taxon>Collybiopsis luxurians</taxon>
    </lineage>
</organism>
<gene>
    <name evidence="1" type="ORF">GYMLUDRAFT_692209</name>
</gene>